<organism evidence="1 2">
    <name type="scientific">Paraglomus occultum</name>
    <dbReference type="NCBI Taxonomy" id="144539"/>
    <lineage>
        <taxon>Eukaryota</taxon>
        <taxon>Fungi</taxon>
        <taxon>Fungi incertae sedis</taxon>
        <taxon>Mucoromycota</taxon>
        <taxon>Glomeromycotina</taxon>
        <taxon>Glomeromycetes</taxon>
        <taxon>Paraglomerales</taxon>
        <taxon>Paraglomeraceae</taxon>
        <taxon>Paraglomus</taxon>
    </lineage>
</organism>
<name>A0A9N9C0F9_9GLOM</name>
<comment type="caution">
    <text evidence="1">The sequence shown here is derived from an EMBL/GenBank/DDBJ whole genome shotgun (WGS) entry which is preliminary data.</text>
</comment>
<evidence type="ECO:0000313" key="2">
    <source>
        <dbReference type="Proteomes" id="UP000789572"/>
    </source>
</evidence>
<evidence type="ECO:0000313" key="1">
    <source>
        <dbReference type="EMBL" id="CAG8584709.1"/>
    </source>
</evidence>
<accession>A0A9N9C0F9</accession>
<protein>
    <submittedName>
        <fullName evidence="1">2032_t:CDS:1</fullName>
    </submittedName>
</protein>
<gene>
    <name evidence="1" type="ORF">POCULU_LOCUS6667</name>
</gene>
<dbReference type="Proteomes" id="UP000789572">
    <property type="component" value="Unassembled WGS sequence"/>
</dbReference>
<proteinExistence type="predicted"/>
<feature type="non-terminal residue" evidence="1">
    <location>
        <position position="1"/>
    </location>
</feature>
<sequence length="241" mass="25998">MDAQTCNKARQSFIDAGALLSKIFKFPQKITVVAEFADLCKTLGGCTADSTIVGAAGPSRFFSMKGEDGAVRLYPQVLTKFANPTGPVPFDTHDIIASFNSKLAPQFFFPGDENIKSNQIDFVGVIAHEFCHGLGFFSSWEPSGVDNVVTPAIIIDSTNKLRVRETIFDQFLIRTADGKKLSDFTAAFEKAIDGQTFTTNAALASIIEQTASDNQITTTTDFITANAVGFLPKGKTDTEDA</sequence>
<dbReference type="AlphaFoldDB" id="A0A9N9C0F9"/>
<dbReference type="OrthoDB" id="73465at2759"/>
<keyword evidence="2" id="KW-1185">Reference proteome</keyword>
<dbReference type="SUPFAM" id="SSF55486">
    <property type="entry name" value="Metalloproteases ('zincins'), catalytic domain"/>
    <property type="match status" value="1"/>
</dbReference>
<dbReference type="EMBL" id="CAJVPJ010001285">
    <property type="protein sequence ID" value="CAG8584709.1"/>
    <property type="molecule type" value="Genomic_DNA"/>
</dbReference>
<reference evidence="1" key="1">
    <citation type="submission" date="2021-06" db="EMBL/GenBank/DDBJ databases">
        <authorList>
            <person name="Kallberg Y."/>
            <person name="Tangrot J."/>
            <person name="Rosling A."/>
        </authorList>
    </citation>
    <scope>NUCLEOTIDE SEQUENCE</scope>
    <source>
        <strain evidence="1">IA702</strain>
    </source>
</reference>